<dbReference type="EMBL" id="BSDZ01000042">
    <property type="protein sequence ID" value="GLI66813.1"/>
    <property type="molecule type" value="Genomic_DNA"/>
</dbReference>
<accession>A0ABQ5SA38</accession>
<organism evidence="1 2">
    <name type="scientific">Volvox africanus</name>
    <dbReference type="NCBI Taxonomy" id="51714"/>
    <lineage>
        <taxon>Eukaryota</taxon>
        <taxon>Viridiplantae</taxon>
        <taxon>Chlorophyta</taxon>
        <taxon>core chlorophytes</taxon>
        <taxon>Chlorophyceae</taxon>
        <taxon>CS clade</taxon>
        <taxon>Chlamydomonadales</taxon>
        <taxon>Volvocaceae</taxon>
        <taxon>Volvox</taxon>
    </lineage>
</organism>
<gene>
    <name evidence="1" type="ORF">VaNZ11_010782</name>
</gene>
<sequence length="142" mass="15229">MSGLCKGCCAPTAQAVRRMVEQQEPAQTMSVPCDESNPISFQAPEIMASPESLVSQAVFFHGTGSSSILSSSLSSSSLPSSSLSIVMDDVDAYRFEKLPVVAEALGAVSVILVSVMCESQLQQWRKLDMGLPMQLWARINAQ</sequence>
<protein>
    <submittedName>
        <fullName evidence="1">Uncharacterized protein</fullName>
    </submittedName>
</protein>
<keyword evidence="2" id="KW-1185">Reference proteome</keyword>
<reference evidence="1 2" key="1">
    <citation type="journal article" date="2023" name="IScience">
        <title>Expanded male sex-determining region conserved during the evolution of homothallism in the green alga Volvox.</title>
        <authorList>
            <person name="Yamamoto K."/>
            <person name="Matsuzaki R."/>
            <person name="Mahakham W."/>
            <person name="Heman W."/>
            <person name="Sekimoto H."/>
            <person name="Kawachi M."/>
            <person name="Minakuchi Y."/>
            <person name="Toyoda A."/>
            <person name="Nozaki H."/>
        </authorList>
    </citation>
    <scope>NUCLEOTIDE SEQUENCE [LARGE SCALE GENOMIC DNA]</scope>
    <source>
        <strain evidence="1 2">NIES-4468</strain>
    </source>
</reference>
<evidence type="ECO:0000313" key="2">
    <source>
        <dbReference type="Proteomes" id="UP001165090"/>
    </source>
</evidence>
<evidence type="ECO:0000313" key="1">
    <source>
        <dbReference type="EMBL" id="GLI66813.1"/>
    </source>
</evidence>
<name>A0ABQ5SA38_9CHLO</name>
<dbReference type="Proteomes" id="UP001165090">
    <property type="component" value="Unassembled WGS sequence"/>
</dbReference>
<proteinExistence type="predicted"/>
<comment type="caution">
    <text evidence="1">The sequence shown here is derived from an EMBL/GenBank/DDBJ whole genome shotgun (WGS) entry which is preliminary data.</text>
</comment>